<evidence type="ECO:0000256" key="14">
    <source>
        <dbReference type="ARBA" id="ARBA00023136"/>
    </source>
</evidence>
<feature type="transmembrane region" description="Helical" evidence="17">
    <location>
        <begin position="136"/>
        <end position="158"/>
    </location>
</feature>
<reference evidence="18" key="2">
    <citation type="submission" date="2025-09" db="UniProtKB">
        <authorList>
            <consortium name="Ensembl"/>
        </authorList>
    </citation>
    <scope>IDENTIFICATION</scope>
</reference>
<evidence type="ECO:0000256" key="5">
    <source>
        <dbReference type="ARBA" id="ARBA00022448"/>
    </source>
</evidence>
<dbReference type="InterPro" id="IPR038770">
    <property type="entry name" value="Na+/solute_symporter_sf"/>
</dbReference>
<comment type="function">
    <text evidence="16">Does not show transport activity towards bile acids or steroid sulfates.</text>
</comment>
<dbReference type="GO" id="GO:0005886">
    <property type="term" value="C:plasma membrane"/>
    <property type="evidence" value="ECO:0007669"/>
    <property type="project" value="UniProtKB-SubCell"/>
</dbReference>
<feature type="transmembrane region" description="Helical" evidence="17">
    <location>
        <begin position="235"/>
        <end position="257"/>
    </location>
</feature>
<dbReference type="GO" id="GO:0005789">
    <property type="term" value="C:endoplasmic reticulum membrane"/>
    <property type="evidence" value="ECO:0007669"/>
    <property type="project" value="UniProtKB-SubCell"/>
</dbReference>
<evidence type="ECO:0000256" key="4">
    <source>
        <dbReference type="ARBA" id="ARBA00006528"/>
    </source>
</evidence>
<keyword evidence="9 16" id="KW-0769">Symport</keyword>
<dbReference type="GO" id="GO:0015293">
    <property type="term" value="F:symporter activity"/>
    <property type="evidence" value="ECO:0007669"/>
    <property type="project" value="UniProtKB-UniRule"/>
</dbReference>
<dbReference type="Proteomes" id="UP000694388">
    <property type="component" value="Unplaced"/>
</dbReference>
<feature type="transmembrane region" description="Helical" evidence="17">
    <location>
        <begin position="41"/>
        <end position="60"/>
    </location>
</feature>
<keyword evidence="19" id="KW-1185">Reference proteome</keyword>
<evidence type="ECO:0000256" key="17">
    <source>
        <dbReference type="SAM" id="Phobius"/>
    </source>
</evidence>
<evidence type="ECO:0000256" key="12">
    <source>
        <dbReference type="ARBA" id="ARBA00023053"/>
    </source>
</evidence>
<keyword evidence="14 16" id="KW-0472">Membrane</keyword>
<dbReference type="GO" id="GO:0000139">
    <property type="term" value="C:Golgi membrane"/>
    <property type="evidence" value="ECO:0007669"/>
    <property type="project" value="UniProtKB-SubCell"/>
</dbReference>
<keyword evidence="6 16" id="KW-1003">Cell membrane</keyword>
<sequence length="335" mass="37217">MTLLERLHKDWFLICLIIAIVVARLQPHIGAKNGPLHPEISVSYLAVSTIFFNSGLSLHTEELANALLHVRLHLFVQTFTLCFFPASIWLFIQLLYFLPLDAWLLQGLQIVACMPPPVSSAVILTKSVGGNEAAAIFNSAFGSFLGIAVTPMLLLLFIGSSPNVPFSSIFTQLFLTVVFPLLLGQVVRRCILEYLERRRPPFGTISSCILLLIIYTTFCDTFSHPDSSLAPQSLLAIIIIVLLIQVTFMLLVFFLSTRKSARFSPEDTVAMMFCATHKSLTLGIPMLKIVFSNHPHLSLISIPLLVYHPTQILLGGLLVGSVQRWMQSRQKATDV</sequence>
<dbReference type="Gene3D" id="1.20.1530.20">
    <property type="match status" value="1"/>
</dbReference>
<evidence type="ECO:0000313" key="18">
    <source>
        <dbReference type="Ensembl" id="ENSEBUP00000013898.1"/>
    </source>
</evidence>
<evidence type="ECO:0000256" key="2">
    <source>
        <dbReference type="ARBA" id="ARBA00004477"/>
    </source>
</evidence>
<feature type="transmembrane region" description="Helical" evidence="17">
    <location>
        <begin position="72"/>
        <end position="97"/>
    </location>
</feature>
<proteinExistence type="inferred from homology"/>
<evidence type="ECO:0000256" key="7">
    <source>
        <dbReference type="ARBA" id="ARBA00022692"/>
    </source>
</evidence>
<accession>A0A8C4QDN4</accession>
<dbReference type="PIRSF" id="PIRSF026166">
    <property type="entry name" value="UCP026166"/>
    <property type="match status" value="1"/>
</dbReference>
<keyword evidence="10 17" id="KW-1133">Transmembrane helix</keyword>
<dbReference type="InterPro" id="IPR016833">
    <property type="entry name" value="Put_Na-Bile_cotransptr"/>
</dbReference>
<feature type="transmembrane region" description="Helical" evidence="17">
    <location>
        <begin position="12"/>
        <end position="29"/>
    </location>
</feature>
<dbReference type="Pfam" id="PF13593">
    <property type="entry name" value="SBF_like"/>
    <property type="match status" value="1"/>
</dbReference>
<evidence type="ECO:0000256" key="3">
    <source>
        <dbReference type="ARBA" id="ARBA00004651"/>
    </source>
</evidence>
<dbReference type="AlphaFoldDB" id="A0A8C4QDN4"/>
<dbReference type="GO" id="GO:0030282">
    <property type="term" value="P:bone mineralization"/>
    <property type="evidence" value="ECO:0007669"/>
    <property type="project" value="Ensembl"/>
</dbReference>
<evidence type="ECO:0000256" key="10">
    <source>
        <dbReference type="ARBA" id="ARBA00022989"/>
    </source>
</evidence>
<protein>
    <recommendedName>
        <fullName evidence="16">Sodium/bile acid cotransporter</fullName>
    </recommendedName>
</protein>
<keyword evidence="12 16" id="KW-0915">Sodium</keyword>
<comment type="subcellular location">
    <subcellularLocation>
        <location evidence="3">Cell membrane</location>
        <topology evidence="3">Multi-pass membrane protein</topology>
    </subcellularLocation>
    <subcellularLocation>
        <location evidence="2">Endoplasmic reticulum membrane</location>
        <topology evidence="2">Multi-pass membrane protein</topology>
    </subcellularLocation>
    <subcellularLocation>
        <location evidence="1">Golgi apparatus membrane</location>
    </subcellularLocation>
</comment>
<name>A0A8C4QDN4_EPTBU</name>
<dbReference type="OMA" id="LPIMIYH"/>
<reference evidence="18" key="1">
    <citation type="submission" date="2025-08" db="UniProtKB">
        <authorList>
            <consortium name="Ensembl"/>
        </authorList>
    </citation>
    <scope>IDENTIFICATION</scope>
</reference>
<evidence type="ECO:0000256" key="15">
    <source>
        <dbReference type="ARBA" id="ARBA00023201"/>
    </source>
</evidence>
<feature type="transmembrane region" description="Helical" evidence="17">
    <location>
        <begin position="103"/>
        <end position="124"/>
    </location>
</feature>
<keyword evidence="8 16" id="KW-0256">Endoplasmic reticulum</keyword>
<dbReference type="PANTHER" id="PTHR18640:SF5">
    <property type="entry name" value="SODIUM_BILE ACID COTRANSPORTER 7"/>
    <property type="match status" value="1"/>
</dbReference>
<feature type="transmembrane region" description="Helical" evidence="17">
    <location>
        <begin position="164"/>
        <end position="183"/>
    </location>
</feature>
<feature type="transmembrane region" description="Helical" evidence="17">
    <location>
        <begin position="297"/>
        <end position="319"/>
    </location>
</feature>
<evidence type="ECO:0000256" key="1">
    <source>
        <dbReference type="ARBA" id="ARBA00004394"/>
    </source>
</evidence>
<keyword evidence="7 17" id="KW-0812">Transmembrane</keyword>
<dbReference type="GO" id="GO:0051216">
    <property type="term" value="P:cartilage development"/>
    <property type="evidence" value="ECO:0007669"/>
    <property type="project" value="Ensembl"/>
</dbReference>
<dbReference type="Ensembl" id="ENSEBUT00000014474.1">
    <property type="protein sequence ID" value="ENSEBUP00000013898.1"/>
    <property type="gene ID" value="ENSEBUG00000008751.1"/>
</dbReference>
<dbReference type="GeneTree" id="ENSGT00390000011932"/>
<evidence type="ECO:0000313" key="19">
    <source>
        <dbReference type="Proteomes" id="UP000694388"/>
    </source>
</evidence>
<evidence type="ECO:0000256" key="16">
    <source>
        <dbReference type="PIRNR" id="PIRNR026166"/>
    </source>
</evidence>
<evidence type="ECO:0000256" key="9">
    <source>
        <dbReference type="ARBA" id="ARBA00022847"/>
    </source>
</evidence>
<dbReference type="PANTHER" id="PTHR18640">
    <property type="entry name" value="SOLUTE CARRIER FAMILY 10 MEMBER 7"/>
    <property type="match status" value="1"/>
</dbReference>
<evidence type="ECO:0000256" key="6">
    <source>
        <dbReference type="ARBA" id="ARBA00022475"/>
    </source>
</evidence>
<organism evidence="18 19">
    <name type="scientific">Eptatretus burgeri</name>
    <name type="common">Inshore hagfish</name>
    <dbReference type="NCBI Taxonomy" id="7764"/>
    <lineage>
        <taxon>Eukaryota</taxon>
        <taxon>Metazoa</taxon>
        <taxon>Chordata</taxon>
        <taxon>Craniata</taxon>
        <taxon>Vertebrata</taxon>
        <taxon>Cyclostomata</taxon>
        <taxon>Myxini</taxon>
        <taxon>Myxiniformes</taxon>
        <taxon>Myxinidae</taxon>
        <taxon>Eptatretinae</taxon>
        <taxon>Eptatretus</taxon>
    </lineage>
</organism>
<evidence type="ECO:0000256" key="8">
    <source>
        <dbReference type="ARBA" id="ARBA00022824"/>
    </source>
</evidence>
<evidence type="ECO:0000256" key="11">
    <source>
        <dbReference type="ARBA" id="ARBA00023034"/>
    </source>
</evidence>
<comment type="similarity">
    <text evidence="4 16">Belongs to the bile acid:sodium symporter (BASS) (TC 2.A.28) family.</text>
</comment>
<dbReference type="GO" id="GO:0006814">
    <property type="term" value="P:sodium ion transport"/>
    <property type="evidence" value="ECO:0007669"/>
    <property type="project" value="UniProtKB-UniRule"/>
</dbReference>
<keyword evidence="11" id="KW-0333">Golgi apparatus</keyword>
<feature type="transmembrane region" description="Helical" evidence="17">
    <location>
        <begin position="204"/>
        <end position="223"/>
    </location>
</feature>
<feature type="transmembrane region" description="Helical" evidence="17">
    <location>
        <begin position="269"/>
        <end position="291"/>
    </location>
</feature>
<keyword evidence="13 16" id="KW-0406">Ion transport</keyword>
<evidence type="ECO:0000256" key="13">
    <source>
        <dbReference type="ARBA" id="ARBA00023065"/>
    </source>
</evidence>
<keyword evidence="5 16" id="KW-0813">Transport</keyword>
<keyword evidence="15 16" id="KW-0739">Sodium transport</keyword>
<dbReference type="FunFam" id="1.20.1530.20:FF:000008">
    <property type="entry name" value="Sodium/bile acid cotransporter"/>
    <property type="match status" value="1"/>
</dbReference>